<name>A0ABP6YSQ6_9ACTN</name>
<comment type="caution">
    <text evidence="3">The sequence shown here is derived from an EMBL/GenBank/DDBJ whole genome shotgun (WGS) entry which is preliminary data.</text>
</comment>
<reference evidence="4" key="1">
    <citation type="journal article" date="2019" name="Int. J. Syst. Evol. Microbiol.">
        <title>The Global Catalogue of Microorganisms (GCM) 10K type strain sequencing project: providing services to taxonomists for standard genome sequencing and annotation.</title>
        <authorList>
            <consortium name="The Broad Institute Genomics Platform"/>
            <consortium name="The Broad Institute Genome Sequencing Center for Infectious Disease"/>
            <person name="Wu L."/>
            <person name="Ma J."/>
        </authorList>
    </citation>
    <scope>NUCLEOTIDE SEQUENCE [LARGE SCALE GENOMIC DNA]</scope>
    <source>
        <strain evidence="4">JCM 16902</strain>
    </source>
</reference>
<evidence type="ECO:0000313" key="3">
    <source>
        <dbReference type="EMBL" id="GAA3590315.1"/>
    </source>
</evidence>
<keyword evidence="2" id="KW-0472">Membrane</keyword>
<feature type="transmembrane region" description="Helical" evidence="2">
    <location>
        <begin position="34"/>
        <end position="53"/>
    </location>
</feature>
<sequence length="115" mass="11400">MATVFSSAVMAVSGLASSTQPDAIRTPDADTVSPGFAGFLAVFFIAVATVLLIRSMTKHMRKVKFMADQVERTEAEAAGSAVAAGAPAGPGSAPAGTPPEAASTQAASTQATSQG</sequence>
<evidence type="ECO:0000256" key="1">
    <source>
        <dbReference type="SAM" id="MobiDB-lite"/>
    </source>
</evidence>
<accession>A0ABP6YSQ6</accession>
<keyword evidence="4" id="KW-1185">Reference proteome</keyword>
<keyword evidence="2" id="KW-1133">Transmembrane helix</keyword>
<dbReference type="RefSeq" id="WP_345718539.1">
    <property type="nucleotide sequence ID" value="NZ_BAAAZO010000001.1"/>
</dbReference>
<evidence type="ECO:0000313" key="4">
    <source>
        <dbReference type="Proteomes" id="UP001501074"/>
    </source>
</evidence>
<protein>
    <submittedName>
        <fullName evidence="3">Uncharacterized protein</fullName>
    </submittedName>
</protein>
<keyword evidence="2" id="KW-0812">Transmembrane</keyword>
<evidence type="ECO:0000256" key="2">
    <source>
        <dbReference type="SAM" id="Phobius"/>
    </source>
</evidence>
<gene>
    <name evidence="3" type="ORF">GCM10022223_00980</name>
</gene>
<organism evidence="3 4">
    <name type="scientific">Kineosporia mesophila</name>
    <dbReference type="NCBI Taxonomy" id="566012"/>
    <lineage>
        <taxon>Bacteria</taxon>
        <taxon>Bacillati</taxon>
        <taxon>Actinomycetota</taxon>
        <taxon>Actinomycetes</taxon>
        <taxon>Kineosporiales</taxon>
        <taxon>Kineosporiaceae</taxon>
        <taxon>Kineosporia</taxon>
    </lineage>
</organism>
<dbReference type="Proteomes" id="UP001501074">
    <property type="component" value="Unassembled WGS sequence"/>
</dbReference>
<dbReference type="EMBL" id="BAAAZO010000001">
    <property type="protein sequence ID" value="GAA3590315.1"/>
    <property type="molecule type" value="Genomic_DNA"/>
</dbReference>
<feature type="region of interest" description="Disordered" evidence="1">
    <location>
        <begin position="76"/>
        <end position="115"/>
    </location>
</feature>
<proteinExistence type="predicted"/>